<dbReference type="Pfam" id="PF12298">
    <property type="entry name" value="Bot1p"/>
    <property type="match status" value="1"/>
</dbReference>
<proteinExistence type="predicted"/>
<organism evidence="1 2">
    <name type="scientific">Calycina marina</name>
    <dbReference type="NCBI Taxonomy" id="1763456"/>
    <lineage>
        <taxon>Eukaryota</taxon>
        <taxon>Fungi</taxon>
        <taxon>Dikarya</taxon>
        <taxon>Ascomycota</taxon>
        <taxon>Pezizomycotina</taxon>
        <taxon>Leotiomycetes</taxon>
        <taxon>Helotiales</taxon>
        <taxon>Pezizellaceae</taxon>
        <taxon>Calycina</taxon>
    </lineage>
</organism>
<dbReference type="AlphaFoldDB" id="A0A9P7Z4X8"/>
<dbReference type="PANTHER" id="PTHR28158">
    <property type="entry name" value="37S RIBOSOMAL PROTEIN S35, MITOCHONDRIAL"/>
    <property type="match status" value="1"/>
</dbReference>
<dbReference type="GO" id="GO:0003735">
    <property type="term" value="F:structural constituent of ribosome"/>
    <property type="evidence" value="ECO:0007669"/>
    <property type="project" value="TreeGrafter"/>
</dbReference>
<dbReference type="OrthoDB" id="10052321at2759"/>
<protein>
    <submittedName>
        <fullName evidence="1">Eukaryotic mitochondrial regulator protein-domain-containing protein</fullName>
    </submittedName>
</protein>
<reference evidence="1" key="1">
    <citation type="journal article" date="2021" name="IMA Fungus">
        <title>Genomic characterization of three marine fungi, including Emericellopsis atlantica sp. nov. with signatures of a generalist lifestyle and marine biomass degradation.</title>
        <authorList>
            <person name="Hagestad O.C."/>
            <person name="Hou L."/>
            <person name="Andersen J.H."/>
            <person name="Hansen E.H."/>
            <person name="Altermark B."/>
            <person name="Li C."/>
            <person name="Kuhnert E."/>
            <person name="Cox R.J."/>
            <person name="Crous P.W."/>
            <person name="Spatafora J.W."/>
            <person name="Lail K."/>
            <person name="Amirebrahimi M."/>
            <person name="Lipzen A."/>
            <person name="Pangilinan J."/>
            <person name="Andreopoulos W."/>
            <person name="Hayes R.D."/>
            <person name="Ng V."/>
            <person name="Grigoriev I.V."/>
            <person name="Jackson S.A."/>
            <person name="Sutton T.D.S."/>
            <person name="Dobson A.D.W."/>
            <person name="Rama T."/>
        </authorList>
    </citation>
    <scope>NUCLEOTIDE SEQUENCE</scope>
    <source>
        <strain evidence="1">TRa3180A</strain>
    </source>
</reference>
<evidence type="ECO:0000313" key="2">
    <source>
        <dbReference type="Proteomes" id="UP000887226"/>
    </source>
</evidence>
<keyword evidence="2" id="KW-1185">Reference proteome</keyword>
<dbReference type="PROSITE" id="PS51257">
    <property type="entry name" value="PROKAR_LIPOPROTEIN"/>
    <property type="match status" value="1"/>
</dbReference>
<name>A0A9P7Z4X8_9HELO</name>
<dbReference type="InterPro" id="IPR021036">
    <property type="entry name" value="Ribosomal_mS45"/>
</dbReference>
<dbReference type="Proteomes" id="UP000887226">
    <property type="component" value="Unassembled WGS sequence"/>
</dbReference>
<gene>
    <name evidence="1" type="ORF">BJ878DRAFT_503724</name>
</gene>
<evidence type="ECO:0000313" key="1">
    <source>
        <dbReference type="EMBL" id="KAG9244985.1"/>
    </source>
</evidence>
<sequence>MPLSLKSPSLPSSITACTKHIYSQTQSRSLSASSRQNSSGRVTRARSQLYRWLGQQGAIFRDPADGHTNYLSAYTPDGQLRRVIEAARDKKAEKKAARDANPNAIIPDAEESGVKKAIPPETTRDLRPFPLNPQFVSQSVLSREAKEKIWEAVMVDGMSVRDASSSFSVEMSRVAAVVRLLEIEKEWTRIKKPLARAYSNAVMNMLPISKFEPDEQRRIAEGIPPHESINDLPIHPATGPQIFHPTSESRVFSRADAAKVFHERLLPADDRVPHPELTIQHKEFTVGLTKEEIRKNQEERDAEAEVIRMRKERRKKAGVVKTIDTSRWAFKFTDINVDKAGKDGRGAQGVGWRYGKPLMDRKRGQVKIPTSVDL</sequence>
<dbReference type="GO" id="GO:0005763">
    <property type="term" value="C:mitochondrial small ribosomal subunit"/>
    <property type="evidence" value="ECO:0007669"/>
    <property type="project" value="TreeGrafter"/>
</dbReference>
<accession>A0A9P7Z4X8</accession>
<dbReference type="PANTHER" id="PTHR28158:SF1">
    <property type="entry name" value="SMALL RIBOSOMAL SUBUNIT PROTEIN MS45"/>
    <property type="match status" value="1"/>
</dbReference>
<dbReference type="EMBL" id="MU253872">
    <property type="protein sequence ID" value="KAG9244985.1"/>
    <property type="molecule type" value="Genomic_DNA"/>
</dbReference>
<comment type="caution">
    <text evidence="1">The sequence shown here is derived from an EMBL/GenBank/DDBJ whole genome shotgun (WGS) entry which is preliminary data.</text>
</comment>
<dbReference type="GO" id="GO:0032543">
    <property type="term" value="P:mitochondrial translation"/>
    <property type="evidence" value="ECO:0007669"/>
    <property type="project" value="TreeGrafter"/>
</dbReference>